<evidence type="ECO:0000313" key="8">
    <source>
        <dbReference type="Proteomes" id="UP000638981"/>
    </source>
</evidence>
<dbReference type="GO" id="GO:0016787">
    <property type="term" value="F:hydrolase activity"/>
    <property type="evidence" value="ECO:0007669"/>
    <property type="project" value="UniProtKB-KW"/>
</dbReference>
<evidence type="ECO:0000256" key="3">
    <source>
        <dbReference type="ARBA" id="ARBA00022801"/>
    </source>
</evidence>
<sequence>MRFVSVFLAFMCPLGGAAQDSLPDALAALDAQPCVDSDLICVTLPMPLDHAANDPDSTVPVTFAVHMAPDPQGTLIYAVGGPGVSGLVSAGSYMPTFTPELTDQMNIIFFDQRGVGAETGLECLKAQAAFDRAPLPVEAPAQSIALARAFVQACKAEVARPDLLPYLTTDQVIRDLEAFRQKLRLGMVWIYGESYGTQVAQAYATAYPKAVKGIILDGVVDLNLSSQGFYATSTRAAEAILDRVFAECDADPNCAKDMGQPAAQAYDALMARLPMQIAYPLSSEGHVERALTPQALQNVAFYALYGQESRSELLRALAAAGDGDLVPLLRLEYANLYLDPDTETPLSDGMWFGAAYYAVTCGDYAEGSGDPTADAQAVIEQAKAWPKGRMDRSYYAERLACAFWSPEKGVKRPEPFAGGDYPTVVLNGDADPITPAEMAKSVARHARNSHLILQQNGPHVIWGRGESCPDDAVASLLFDGVRPRLEPFCNVPLMTDYLPLYPAGNNDPMSIASLIWDELWMYPDFYAWDGVSVIRTACTGGGNVTFSGTDSMTVLRFENCRIWPGVVLNGIGHEVYASDGKDGLNLTLHIAAGSDSGDVEFFDPLNGDAPTLSGTWNGQPL</sequence>
<accession>A0A918TJH9</accession>
<dbReference type="Pfam" id="PF00561">
    <property type="entry name" value="Abhydrolase_1"/>
    <property type="match status" value="1"/>
</dbReference>
<dbReference type="SUPFAM" id="SSF53474">
    <property type="entry name" value="alpha/beta-Hydrolases"/>
    <property type="match status" value="1"/>
</dbReference>
<evidence type="ECO:0008006" key="9">
    <source>
        <dbReference type="Google" id="ProtNLM"/>
    </source>
</evidence>
<dbReference type="Pfam" id="PF08386">
    <property type="entry name" value="Abhydrolase_4"/>
    <property type="match status" value="1"/>
</dbReference>
<protein>
    <recommendedName>
        <fullName evidence="9">Alpha/beta fold hydrolase</fullName>
    </recommendedName>
</protein>
<evidence type="ECO:0000313" key="7">
    <source>
        <dbReference type="EMBL" id="GHC50594.1"/>
    </source>
</evidence>
<feature type="domain" description="Peptidase S33 tripeptidyl aminopeptidase-like C-terminal" evidence="6">
    <location>
        <begin position="393"/>
        <end position="486"/>
    </location>
</feature>
<evidence type="ECO:0000256" key="4">
    <source>
        <dbReference type="SAM" id="SignalP"/>
    </source>
</evidence>
<dbReference type="AlphaFoldDB" id="A0A918TJH9"/>
<reference evidence="7" key="2">
    <citation type="submission" date="2020-09" db="EMBL/GenBank/DDBJ databases">
        <authorList>
            <person name="Sun Q."/>
            <person name="Kim S."/>
        </authorList>
    </citation>
    <scope>NUCLEOTIDE SEQUENCE</scope>
    <source>
        <strain evidence="7">KCTC 23310</strain>
    </source>
</reference>
<keyword evidence="8" id="KW-1185">Reference proteome</keyword>
<dbReference type="InterPro" id="IPR029058">
    <property type="entry name" value="AB_hydrolase_fold"/>
</dbReference>
<comment type="similarity">
    <text evidence="1">Belongs to the peptidase S33 family.</text>
</comment>
<reference evidence="7" key="1">
    <citation type="journal article" date="2014" name="Int. J. Syst. Evol. Microbiol.">
        <title>Complete genome sequence of Corynebacterium casei LMG S-19264T (=DSM 44701T), isolated from a smear-ripened cheese.</title>
        <authorList>
            <consortium name="US DOE Joint Genome Institute (JGI-PGF)"/>
            <person name="Walter F."/>
            <person name="Albersmeier A."/>
            <person name="Kalinowski J."/>
            <person name="Ruckert C."/>
        </authorList>
    </citation>
    <scope>NUCLEOTIDE SEQUENCE</scope>
    <source>
        <strain evidence="7">KCTC 23310</strain>
    </source>
</reference>
<feature type="chain" id="PRO_5037288713" description="Alpha/beta fold hydrolase" evidence="4">
    <location>
        <begin position="18"/>
        <end position="621"/>
    </location>
</feature>
<keyword evidence="2 4" id="KW-0732">Signal</keyword>
<evidence type="ECO:0000259" key="6">
    <source>
        <dbReference type="Pfam" id="PF08386"/>
    </source>
</evidence>
<dbReference type="InterPro" id="IPR013595">
    <property type="entry name" value="Pept_S33_TAP-like_C"/>
</dbReference>
<name>A0A918TJH9_9RHOB</name>
<evidence type="ECO:0000256" key="2">
    <source>
        <dbReference type="ARBA" id="ARBA00022729"/>
    </source>
</evidence>
<dbReference type="InterPro" id="IPR000073">
    <property type="entry name" value="AB_hydrolase_1"/>
</dbReference>
<dbReference type="Gene3D" id="3.40.50.1820">
    <property type="entry name" value="alpha/beta hydrolase"/>
    <property type="match status" value="1"/>
</dbReference>
<feature type="domain" description="AB hydrolase-1" evidence="5">
    <location>
        <begin position="79"/>
        <end position="219"/>
    </location>
</feature>
<evidence type="ECO:0000256" key="1">
    <source>
        <dbReference type="ARBA" id="ARBA00010088"/>
    </source>
</evidence>
<dbReference type="PANTHER" id="PTHR43248:SF29">
    <property type="entry name" value="TRIPEPTIDYL AMINOPEPTIDASE"/>
    <property type="match status" value="1"/>
</dbReference>
<dbReference type="PANTHER" id="PTHR43248">
    <property type="entry name" value="2-SUCCINYL-6-HYDROXY-2,4-CYCLOHEXADIENE-1-CARBOXYLATE SYNTHASE"/>
    <property type="match status" value="1"/>
</dbReference>
<proteinExistence type="inferred from homology"/>
<gene>
    <name evidence="7" type="ORF">GCM10007315_11170</name>
</gene>
<feature type="signal peptide" evidence="4">
    <location>
        <begin position="1"/>
        <end position="17"/>
    </location>
</feature>
<comment type="caution">
    <text evidence="7">The sequence shown here is derived from an EMBL/GenBank/DDBJ whole genome shotgun (WGS) entry which is preliminary data.</text>
</comment>
<evidence type="ECO:0000259" key="5">
    <source>
        <dbReference type="Pfam" id="PF00561"/>
    </source>
</evidence>
<dbReference type="Proteomes" id="UP000638981">
    <property type="component" value="Unassembled WGS sequence"/>
</dbReference>
<organism evidence="7 8">
    <name type="scientific">Neogemmobacter tilapiae</name>
    <dbReference type="NCBI Taxonomy" id="875041"/>
    <lineage>
        <taxon>Bacteria</taxon>
        <taxon>Pseudomonadati</taxon>
        <taxon>Pseudomonadota</taxon>
        <taxon>Alphaproteobacteria</taxon>
        <taxon>Rhodobacterales</taxon>
        <taxon>Paracoccaceae</taxon>
        <taxon>Neogemmobacter</taxon>
    </lineage>
</organism>
<dbReference type="EMBL" id="BMYJ01000003">
    <property type="protein sequence ID" value="GHC50594.1"/>
    <property type="molecule type" value="Genomic_DNA"/>
</dbReference>
<dbReference type="InterPro" id="IPR051601">
    <property type="entry name" value="Serine_prot/Carboxylest_S33"/>
</dbReference>
<keyword evidence="3" id="KW-0378">Hydrolase</keyword>